<evidence type="ECO:0000313" key="2">
    <source>
        <dbReference type="Proteomes" id="UP000191661"/>
    </source>
</evidence>
<protein>
    <submittedName>
        <fullName evidence="1">Putative ATPase</fullName>
    </submittedName>
</protein>
<organism evidence="1 2">
    <name type="scientific">Methanobrevibacter arboriphilus JCM 13429 = DSM 1125</name>
    <dbReference type="NCBI Taxonomy" id="1300164"/>
    <lineage>
        <taxon>Archaea</taxon>
        <taxon>Methanobacteriati</taxon>
        <taxon>Methanobacteriota</taxon>
        <taxon>Methanomada group</taxon>
        <taxon>Methanobacteria</taxon>
        <taxon>Methanobacteriales</taxon>
        <taxon>Methanobacteriaceae</taxon>
        <taxon>Methanobrevibacter</taxon>
    </lineage>
</organism>
<dbReference type="OrthoDB" id="384110at2157"/>
<dbReference type="Proteomes" id="UP000191661">
    <property type="component" value="Unassembled WGS sequence"/>
</dbReference>
<dbReference type="AlphaFoldDB" id="A0A1V6N240"/>
<sequence length="1252" mass="148338">MIIDLIEKELQTIDQATFQSLINSFLSYNKKYEFISAPGGVLGKNKTSKGIPDSFFYDSENDKYIFCEVTTQDKLNNKKIFMDKLKDDIVGCFDTTKTTIENEKISEVILAFTSKLSPDEHDSLIKTLKKYNPNAKLTLYSIQKLAIELQTFPSTSDYIPRINLFQCISTFDNFVEKSKKGFRPDLKNPLINSNGLIEDISNILLKNDIIALYGNQGTGKTRVSLEIAKEFSIKNNYKVLIVNGFQYDLQDSFSKLISQGNSYLIVFDNFDGTFRNFDLLIQFLENIPNTNIKVILSLKSQFKEKIKLDLIDYSPELVEIGKMEREDIWKMITSLLKEKNLHVKDFALDIVLKISDGNPALALMAILPIIDNDDESFLRNPIKIYENYFENYKKTVSFLNEKDSLKTLGILSFFGYLDKNNENLLNVLKNEFDFDLIDNWNIIEKLNNHEVVEICDNEVVRLSDSILSTYVFYKAFIDEKSSVIDYDRWIELFIIDYNDEIYSKLVDVLNAFNFDEIKDRITFLINPVKNKFDNNFIKLLSFFKVFNIFYEVDVLDFINKWSDSLEPEEFDVEEFEIPSIRNIYENTVHIKLLSDLYRSKPNIAHDALNLSFDLIFIQPSKAPEIIEVINDKFSFKRIDKEYDFEFQNRFIDFLSSNNLNLEKRKLAEKLFLFFIPQLFEWNFTENEMISKKRMLLHRFELFETDSLLKLRKKILERLFELHDLYPTSVENVFEEYINKFYEEKKEVYNKEQKLVYNFFKKFNINKYKHSQIIYTYTKKLNKFNIAESEDFDSLINWNMINKALIYSSSLKNFNDPRKKDFEIKEDISKDLVNKDNVYVMNVIDFMNEIEISKQENYCNKSYISPLFEVLAEKDIDIFIDAFKHYQSKNYRFINNGSFISTIINKKLLDVEKFYIIINYPEYEEKQFLNEIFFGSVNESDINKDIFLKFVNFINSLDGGFHFFNPDDYLKFDKCFLKFKKEVPFAGKTSNIIQYITKIIINRPNDITFRFNYGFCQKYNYFFEDNFELLKDFFYKVIERDPNWDYDGKELESLCTINPPFLKQYLNELINSEKISDLRRGPKLSFIWNGKFSEKDIDEIINLLINKRNYFSSVEHPITILFKGTTIEHDYINNFIKVNNNSKKHMHAIFSMIIYTFDEECFMKFLKKFLILNNDIEIFKCISLMKSEAKFISSFSSLEEEGVVSYQKVLSMVEDLPNISNFSKHISYLKDLINQTKKNINLLKKDEFKDDFF</sequence>
<comment type="caution">
    <text evidence="1">The sequence shown here is derived from an EMBL/GenBank/DDBJ whole genome shotgun (WGS) entry which is preliminary data.</text>
</comment>
<gene>
    <name evidence="1" type="ORF">MBBAR_10c00030</name>
</gene>
<evidence type="ECO:0000313" key="1">
    <source>
        <dbReference type="EMBL" id="OQD58662.1"/>
    </source>
</evidence>
<dbReference type="EMBL" id="JXMW01000010">
    <property type="protein sequence ID" value="OQD58662.1"/>
    <property type="molecule type" value="Genomic_DNA"/>
</dbReference>
<dbReference type="Gene3D" id="3.40.50.300">
    <property type="entry name" value="P-loop containing nucleotide triphosphate hydrolases"/>
    <property type="match status" value="1"/>
</dbReference>
<dbReference type="SUPFAM" id="SSF52540">
    <property type="entry name" value="P-loop containing nucleoside triphosphate hydrolases"/>
    <property type="match status" value="1"/>
</dbReference>
<dbReference type="RefSeq" id="WP_080460365.1">
    <property type="nucleotide sequence ID" value="NZ_JXMW01000010.1"/>
</dbReference>
<proteinExistence type="predicted"/>
<dbReference type="InterPro" id="IPR027417">
    <property type="entry name" value="P-loop_NTPase"/>
</dbReference>
<name>A0A1V6N240_METAZ</name>
<accession>A0A1V6N240</accession>
<reference evidence="1 2" key="1">
    <citation type="submission" date="2014-12" db="EMBL/GenBank/DDBJ databases">
        <title>Genome sequence of Methanobrevibacter arboriphilicus DH1, DSM1125.</title>
        <authorList>
            <person name="Poehlein A."/>
            <person name="Thauer R.K."/>
            <person name="Seedorf H."/>
            <person name="Daniel R."/>
        </authorList>
    </citation>
    <scope>NUCLEOTIDE SEQUENCE [LARGE SCALE GENOMIC DNA]</scope>
    <source>
        <strain evidence="1 2">DH1</strain>
    </source>
</reference>
<keyword evidence="2" id="KW-1185">Reference proteome</keyword>